<dbReference type="EMBL" id="JAQZSM010000005">
    <property type="protein sequence ID" value="MDD7971072.1"/>
    <property type="molecule type" value="Genomic_DNA"/>
</dbReference>
<evidence type="ECO:0000256" key="2">
    <source>
        <dbReference type="ARBA" id="ARBA00023125"/>
    </source>
</evidence>
<evidence type="ECO:0000256" key="3">
    <source>
        <dbReference type="ARBA" id="ARBA00023163"/>
    </source>
</evidence>
<feature type="domain" description="HTH arsR-type" evidence="4">
    <location>
        <begin position="1"/>
        <end position="93"/>
    </location>
</feature>
<dbReference type="InterPro" id="IPR036388">
    <property type="entry name" value="WH-like_DNA-bd_sf"/>
</dbReference>
<sequence>MGRIAASQDPFRAVADPGRRKMLDAMLTEECSVGTLTQMLGISQPAVSQHLQVLKQAGLVTERKAGRNRYYQVNAPELQVIADWLAKYEMFWTDKLDALNAHLARRKN</sequence>
<organism evidence="5 6">
    <name type="scientific">Roseinatronobacter alkalisoli</name>
    <dbReference type="NCBI Taxonomy" id="3028235"/>
    <lineage>
        <taxon>Bacteria</taxon>
        <taxon>Pseudomonadati</taxon>
        <taxon>Pseudomonadota</taxon>
        <taxon>Alphaproteobacteria</taxon>
        <taxon>Rhodobacterales</taxon>
        <taxon>Paracoccaceae</taxon>
        <taxon>Roseinatronobacter</taxon>
    </lineage>
</organism>
<name>A0ABT5TA58_9RHOB</name>
<dbReference type="PANTHER" id="PTHR33154">
    <property type="entry name" value="TRANSCRIPTIONAL REGULATOR, ARSR FAMILY"/>
    <property type="match status" value="1"/>
</dbReference>
<dbReference type="PANTHER" id="PTHR33154:SF33">
    <property type="entry name" value="TRANSCRIPTIONAL REPRESSOR SDPR"/>
    <property type="match status" value="1"/>
</dbReference>
<dbReference type="PRINTS" id="PR00778">
    <property type="entry name" value="HTHARSR"/>
</dbReference>
<dbReference type="Gene3D" id="1.10.10.10">
    <property type="entry name" value="Winged helix-like DNA-binding domain superfamily/Winged helix DNA-binding domain"/>
    <property type="match status" value="1"/>
</dbReference>
<reference evidence="5" key="1">
    <citation type="submission" date="2023-02" db="EMBL/GenBank/DDBJ databases">
        <title>Description of Roseinatronobacter alkalisoli sp. nov., an alkaliphilic bacerium isolated from soda soil.</title>
        <authorList>
            <person name="Wei W."/>
        </authorList>
    </citation>
    <scope>NUCLEOTIDE SEQUENCE</scope>
    <source>
        <strain evidence="5">HJB301</strain>
    </source>
</reference>
<evidence type="ECO:0000259" key="4">
    <source>
        <dbReference type="PROSITE" id="PS50987"/>
    </source>
</evidence>
<keyword evidence="1" id="KW-0805">Transcription regulation</keyword>
<keyword evidence="6" id="KW-1185">Reference proteome</keyword>
<dbReference type="SUPFAM" id="SSF46785">
    <property type="entry name" value="Winged helix' DNA-binding domain"/>
    <property type="match status" value="1"/>
</dbReference>
<dbReference type="Proteomes" id="UP001431784">
    <property type="component" value="Unassembled WGS sequence"/>
</dbReference>
<evidence type="ECO:0000313" key="6">
    <source>
        <dbReference type="Proteomes" id="UP001431784"/>
    </source>
</evidence>
<evidence type="ECO:0000313" key="5">
    <source>
        <dbReference type="EMBL" id="MDD7971072.1"/>
    </source>
</evidence>
<dbReference type="NCBIfam" id="NF033788">
    <property type="entry name" value="HTH_metalloreg"/>
    <property type="match status" value="1"/>
</dbReference>
<dbReference type="InterPro" id="IPR001845">
    <property type="entry name" value="HTH_ArsR_DNA-bd_dom"/>
</dbReference>
<dbReference type="RefSeq" id="WP_274351757.1">
    <property type="nucleotide sequence ID" value="NZ_JAQZSM010000005.1"/>
</dbReference>
<dbReference type="InterPro" id="IPR051081">
    <property type="entry name" value="HTH_MetalResp_TranReg"/>
</dbReference>
<gene>
    <name evidence="5" type="ORF">PUT78_08165</name>
</gene>
<evidence type="ECO:0000256" key="1">
    <source>
        <dbReference type="ARBA" id="ARBA00023015"/>
    </source>
</evidence>
<protein>
    <submittedName>
        <fullName evidence="5">Metalloregulator ArsR/SmtB family transcription factor</fullName>
    </submittedName>
</protein>
<dbReference type="PROSITE" id="PS50987">
    <property type="entry name" value="HTH_ARSR_2"/>
    <property type="match status" value="1"/>
</dbReference>
<dbReference type="CDD" id="cd00090">
    <property type="entry name" value="HTH_ARSR"/>
    <property type="match status" value="1"/>
</dbReference>
<keyword evidence="2" id="KW-0238">DNA-binding</keyword>
<dbReference type="InterPro" id="IPR036390">
    <property type="entry name" value="WH_DNA-bd_sf"/>
</dbReference>
<dbReference type="InterPro" id="IPR011991">
    <property type="entry name" value="ArsR-like_HTH"/>
</dbReference>
<comment type="caution">
    <text evidence="5">The sequence shown here is derived from an EMBL/GenBank/DDBJ whole genome shotgun (WGS) entry which is preliminary data.</text>
</comment>
<dbReference type="Pfam" id="PF01022">
    <property type="entry name" value="HTH_5"/>
    <property type="match status" value="1"/>
</dbReference>
<dbReference type="SMART" id="SM00418">
    <property type="entry name" value="HTH_ARSR"/>
    <property type="match status" value="1"/>
</dbReference>
<accession>A0ABT5TA58</accession>
<keyword evidence="3" id="KW-0804">Transcription</keyword>
<proteinExistence type="predicted"/>